<organism evidence="2 3">
    <name type="scientific">Kitasatospora saccharophila</name>
    <dbReference type="NCBI Taxonomy" id="407973"/>
    <lineage>
        <taxon>Bacteria</taxon>
        <taxon>Bacillati</taxon>
        <taxon>Actinomycetota</taxon>
        <taxon>Actinomycetes</taxon>
        <taxon>Kitasatosporales</taxon>
        <taxon>Streptomycetaceae</taxon>
        <taxon>Kitasatospora</taxon>
    </lineage>
</organism>
<evidence type="ECO:0000313" key="3">
    <source>
        <dbReference type="Proteomes" id="UP001500897"/>
    </source>
</evidence>
<evidence type="ECO:0000256" key="1">
    <source>
        <dbReference type="SAM" id="MobiDB-lite"/>
    </source>
</evidence>
<comment type="caution">
    <text evidence="2">The sequence shown here is derived from an EMBL/GenBank/DDBJ whole genome shotgun (WGS) entry which is preliminary data.</text>
</comment>
<dbReference type="EMBL" id="BAAANS010000100">
    <property type="protein sequence ID" value="GAA2124300.1"/>
    <property type="molecule type" value="Genomic_DNA"/>
</dbReference>
<feature type="compositionally biased region" description="Low complexity" evidence="1">
    <location>
        <begin position="52"/>
        <end position="76"/>
    </location>
</feature>
<name>A0ABP5K1K2_9ACTN</name>
<sequence>MHARENKREPPGRIRHHPEPPAAPAHRARRVRDGPGTGRLAPVPGPSRVSQPAWAAGTASPARASAAAIPPTREPP</sequence>
<dbReference type="Proteomes" id="UP001500897">
    <property type="component" value="Unassembled WGS sequence"/>
</dbReference>
<accession>A0ABP5K1K2</accession>
<gene>
    <name evidence="2" type="ORF">GCM10009759_75890</name>
</gene>
<feature type="region of interest" description="Disordered" evidence="1">
    <location>
        <begin position="1"/>
        <end position="76"/>
    </location>
</feature>
<feature type="compositionally biased region" description="Basic and acidic residues" evidence="1">
    <location>
        <begin position="1"/>
        <end position="12"/>
    </location>
</feature>
<keyword evidence="3" id="KW-1185">Reference proteome</keyword>
<protein>
    <submittedName>
        <fullName evidence="2">Uncharacterized protein</fullName>
    </submittedName>
</protein>
<proteinExistence type="predicted"/>
<reference evidence="3" key="1">
    <citation type="journal article" date="2019" name="Int. J. Syst. Evol. Microbiol.">
        <title>The Global Catalogue of Microorganisms (GCM) 10K type strain sequencing project: providing services to taxonomists for standard genome sequencing and annotation.</title>
        <authorList>
            <consortium name="The Broad Institute Genomics Platform"/>
            <consortium name="The Broad Institute Genome Sequencing Center for Infectious Disease"/>
            <person name="Wu L."/>
            <person name="Ma J."/>
        </authorList>
    </citation>
    <scope>NUCLEOTIDE SEQUENCE [LARGE SCALE GENOMIC DNA]</scope>
    <source>
        <strain evidence="3">JCM 14559</strain>
    </source>
</reference>
<evidence type="ECO:0000313" key="2">
    <source>
        <dbReference type="EMBL" id="GAA2124300.1"/>
    </source>
</evidence>